<dbReference type="SUPFAM" id="SSF56935">
    <property type="entry name" value="Porins"/>
    <property type="match status" value="1"/>
</dbReference>
<dbReference type="InterPro" id="IPR023614">
    <property type="entry name" value="Porin_dom_sf"/>
</dbReference>
<evidence type="ECO:0000313" key="1">
    <source>
        <dbReference type="EMBL" id="APG03117.1"/>
    </source>
</evidence>
<accession>A0A0G9HG55</accession>
<dbReference type="EMBL" id="CP017480">
    <property type="protein sequence ID" value="APG03117.1"/>
    <property type="molecule type" value="Genomic_DNA"/>
</dbReference>
<dbReference type="PATRIC" id="fig|1440763.5.peg.2459"/>
<dbReference type="Gene3D" id="2.40.160.10">
    <property type="entry name" value="Porin"/>
    <property type="match status" value="1"/>
</dbReference>
<dbReference type="KEGG" id="lrz:BJI69_03820"/>
<sequence>MTRFCRAFVITVTCLVTPFARAQEVKVHAYADVRVVDAANDPSFVNGGPGRLRYGDGDTRARFGAAAVVVTAQLTPALFALADVQLQQTDHASPQLTEAFLRYRPLSLSAWRTAIKGGLYFLPVSLENDSIGWTSPWTITPSAINSWVGEELRGLGAEAREEWRGDNGTLGLGGGLFRHNDVAGNILAVRGWSLSDLVYGVGGRLREPSDEGGTREQYAPFQRVGGRTGWYADASWKSSTGLDLRLLRYDNRADPQAWRLYANGDRLFAWRTRFWSAGAMFATGPVTWIAQGMDGDTGVQPRQTIFLTHVQSAFLLAGWNRGAWRPTLRVERFRTWPSGERGRAITAALNWRPSEWLRLTAEYLHVDATRDDRLEAGLAPRERGNQLQLLARVLY</sequence>
<organism evidence="1 2">
    <name type="scientific">Luteibacter rhizovicinus DSM 16549</name>
    <dbReference type="NCBI Taxonomy" id="1440763"/>
    <lineage>
        <taxon>Bacteria</taxon>
        <taxon>Pseudomonadati</taxon>
        <taxon>Pseudomonadota</taxon>
        <taxon>Gammaproteobacteria</taxon>
        <taxon>Lysobacterales</taxon>
        <taxon>Rhodanobacteraceae</taxon>
        <taxon>Luteibacter</taxon>
    </lineage>
</organism>
<reference evidence="2" key="1">
    <citation type="submission" date="2016-09" db="EMBL/GenBank/DDBJ databases">
        <authorList>
            <person name="Lysoe E."/>
        </authorList>
    </citation>
    <scope>NUCLEOTIDE SEQUENCE [LARGE SCALE GENOMIC DNA]</scope>
    <source>
        <strain evidence="2">LJ96T</strain>
    </source>
</reference>
<protein>
    <submittedName>
        <fullName evidence="1">Uncharacterized protein</fullName>
    </submittedName>
</protein>
<proteinExistence type="predicted"/>
<name>A0A0G9HG55_9GAMM</name>
<keyword evidence="2" id="KW-1185">Reference proteome</keyword>
<evidence type="ECO:0000313" key="2">
    <source>
        <dbReference type="Proteomes" id="UP000182987"/>
    </source>
</evidence>
<dbReference type="OrthoDB" id="7531957at2"/>
<dbReference type="RefSeq" id="WP_046968162.1">
    <property type="nucleotide sequence ID" value="NZ_CP017480.1"/>
</dbReference>
<gene>
    <name evidence="1" type="ORF">BJI69_03820</name>
</gene>
<dbReference type="Proteomes" id="UP000182987">
    <property type="component" value="Chromosome"/>
</dbReference>
<dbReference type="STRING" id="1440763.BJI69_03820"/>
<dbReference type="AlphaFoldDB" id="A0A0G9HG55"/>